<dbReference type="InterPro" id="IPR019734">
    <property type="entry name" value="TPR_rpt"/>
</dbReference>
<dbReference type="Gene3D" id="1.25.40.10">
    <property type="entry name" value="Tetratricopeptide repeat domain"/>
    <property type="match status" value="2"/>
</dbReference>
<feature type="region of interest" description="Disordered" evidence="4">
    <location>
        <begin position="1"/>
        <end position="25"/>
    </location>
</feature>
<dbReference type="InterPro" id="IPR051012">
    <property type="entry name" value="CellSynth/LPSAsmb/PSIAsmb"/>
</dbReference>
<dbReference type="SMART" id="SM00028">
    <property type="entry name" value="TPR"/>
    <property type="match status" value="3"/>
</dbReference>
<organism evidence="5 6">
    <name type="scientific">Paucidesulfovibrio gracilis DSM 16080</name>
    <dbReference type="NCBI Taxonomy" id="1121449"/>
    <lineage>
        <taxon>Bacteria</taxon>
        <taxon>Pseudomonadati</taxon>
        <taxon>Thermodesulfobacteriota</taxon>
        <taxon>Desulfovibrionia</taxon>
        <taxon>Desulfovibrionales</taxon>
        <taxon>Desulfovibrionaceae</taxon>
        <taxon>Paucidesulfovibrio</taxon>
    </lineage>
</organism>
<accession>A0A1T4WB90</accession>
<feature type="region of interest" description="Disordered" evidence="4">
    <location>
        <begin position="277"/>
        <end position="300"/>
    </location>
</feature>
<dbReference type="PANTHER" id="PTHR45586:SF1">
    <property type="entry name" value="LIPOPOLYSACCHARIDE ASSEMBLY PROTEIN B"/>
    <property type="match status" value="1"/>
</dbReference>
<keyword evidence="6" id="KW-1185">Reference proteome</keyword>
<dbReference type="OrthoDB" id="5469953at2"/>
<keyword evidence="2 3" id="KW-0802">TPR repeat</keyword>
<feature type="repeat" description="TPR" evidence="3">
    <location>
        <begin position="214"/>
        <end position="247"/>
    </location>
</feature>
<feature type="repeat" description="TPR" evidence="3">
    <location>
        <begin position="142"/>
        <end position="175"/>
    </location>
</feature>
<dbReference type="EMBL" id="FUYC01000002">
    <property type="protein sequence ID" value="SKA74543.1"/>
    <property type="molecule type" value="Genomic_DNA"/>
</dbReference>
<evidence type="ECO:0000256" key="2">
    <source>
        <dbReference type="ARBA" id="ARBA00022803"/>
    </source>
</evidence>
<gene>
    <name evidence="5" type="ORF">SAMN02745704_00694</name>
</gene>
<dbReference type="Pfam" id="PF14559">
    <property type="entry name" value="TPR_19"/>
    <property type="match status" value="1"/>
</dbReference>
<keyword evidence="1" id="KW-0677">Repeat</keyword>
<evidence type="ECO:0000313" key="6">
    <source>
        <dbReference type="Proteomes" id="UP000190027"/>
    </source>
</evidence>
<dbReference type="PROSITE" id="PS50293">
    <property type="entry name" value="TPR_REGION"/>
    <property type="match status" value="1"/>
</dbReference>
<evidence type="ECO:0000256" key="3">
    <source>
        <dbReference type="PROSITE-ProRule" id="PRU00339"/>
    </source>
</evidence>
<reference evidence="5 6" key="1">
    <citation type="submission" date="2017-02" db="EMBL/GenBank/DDBJ databases">
        <authorList>
            <person name="Peterson S.W."/>
        </authorList>
    </citation>
    <scope>NUCLEOTIDE SEQUENCE [LARGE SCALE GENOMIC DNA]</scope>
    <source>
        <strain evidence="5 6">DSM 16080</strain>
    </source>
</reference>
<dbReference type="PANTHER" id="PTHR45586">
    <property type="entry name" value="TPR REPEAT-CONTAINING PROTEIN PA4667"/>
    <property type="match status" value="1"/>
</dbReference>
<name>A0A1T4WB90_9BACT</name>
<sequence length="300" mass="34288">MSEHESRSPEQPTDRDKVEGLGRDRIKGVFSTQTVEKVGTGTTQRKSIQKTYWYCEEAQKGVVQVQPLNKNYVPSGPKRDVPVDEIIAKFNPEPEFYVQTVYPKMQELEKTIQRGEDHREAGRAYSAELEFKEATNVDEENVRANFGLGLTYLDRGDAVKANDIFERLVNLDAAFSQEHKHLFNDFGINLRKNKMLDQALEYYRRAEQLETRDENLMHNMARVFFEMGELERCVEYLKRALELQPDMEEATKFLEYLKKHGYLTVAEDGTETLNDNPDGIASGQGKASGATVDVDGGVQF</sequence>
<dbReference type="SUPFAM" id="SSF48452">
    <property type="entry name" value="TPR-like"/>
    <property type="match status" value="1"/>
</dbReference>
<evidence type="ECO:0000256" key="1">
    <source>
        <dbReference type="ARBA" id="ARBA00022737"/>
    </source>
</evidence>
<dbReference type="Proteomes" id="UP000190027">
    <property type="component" value="Unassembled WGS sequence"/>
</dbReference>
<dbReference type="PROSITE" id="PS50005">
    <property type="entry name" value="TPR"/>
    <property type="match status" value="2"/>
</dbReference>
<dbReference type="AlphaFoldDB" id="A0A1T4WB90"/>
<proteinExistence type="predicted"/>
<protein>
    <submittedName>
        <fullName evidence="5">Tetratricopeptide repeat-containing protein</fullName>
    </submittedName>
</protein>
<evidence type="ECO:0000256" key="4">
    <source>
        <dbReference type="SAM" id="MobiDB-lite"/>
    </source>
</evidence>
<dbReference type="STRING" id="1121449.SAMN02745704_00694"/>
<evidence type="ECO:0000313" key="5">
    <source>
        <dbReference type="EMBL" id="SKA74543.1"/>
    </source>
</evidence>
<dbReference type="RefSeq" id="WP_078716257.1">
    <property type="nucleotide sequence ID" value="NZ_FUYC01000002.1"/>
</dbReference>
<dbReference type="InterPro" id="IPR011990">
    <property type="entry name" value="TPR-like_helical_dom_sf"/>
</dbReference>